<evidence type="ECO:0000313" key="1">
    <source>
        <dbReference type="EMBL" id="KAJ9635827.1"/>
    </source>
</evidence>
<dbReference type="Proteomes" id="UP001172680">
    <property type="component" value="Unassembled WGS sequence"/>
</dbReference>
<sequence length="753" mass="82620">MSEFFAFLGYPARIAGRVPLLARYLSSGYSILSRTSTYAQARFGMSYRWRPWLLPDLNDLEGIEDLVNAESDEKVIAFKDYQLSACQMIAVIGALVAQAGLSALSLSSLEEMHFTARGCFIISMIIGLVATFCAALQQRTFGNVSSADEVRAWLSSGKQYENHQGLLRYKASIVACQILQVPFELVCMSITAFIIGFGLYLGFAMHNELVLSLGPNANRTLFIFYLIITVFPLAVTGLLLGAQDMEQLKLAGSTDYVPRGFGPSAPVAGNTAHLFPAEVKSLHPFAGEGQQGAPRNRQGEDANQDLKRALLEAAAAHRQCAKANEEVAMQPTSSQRAAAATPDGRRKRGMKLSVDSTAFPAPLVLPDDDLSMDPEYPPQSVREWLDEGDRNEVTPKRNIVYVSAPPEVDRGDDFIRTWTEPQLEDTDRAINMPSVQNLVDYLTAFYHGITVRLLPPSRLGFQSWNTGTGKKSKRTAKARSTTPRQIGLDTPKGCFPIRTRASKDKLYVRQLNLDDLLDAAISMLPNDAYALLLLVDHDLYEGEDDMFVCGRAYGGSCVAVVSTARYNPLLDDTQEVEREHAWPASHCEVYVQDCCGAAAEPQRPAKGKAKNRKPDSHPPQEGPDTLLRAAVAAYTALPSLSSRPSATALSGLWLNRICRTASHELAHCFGIDHCVYYACIMQGSSSIREDARQPPYLCPVDLAKLLRATGADEAERYRVLLGFCERHDGTHGFAAFGAWITARLAMVEGTDSI</sequence>
<comment type="caution">
    <text evidence="1">The sequence shown here is derived from an EMBL/GenBank/DDBJ whole genome shotgun (WGS) entry which is preliminary data.</text>
</comment>
<evidence type="ECO:0000313" key="2">
    <source>
        <dbReference type="Proteomes" id="UP001172680"/>
    </source>
</evidence>
<dbReference type="EMBL" id="JAPDRP010000026">
    <property type="protein sequence ID" value="KAJ9635827.1"/>
    <property type="molecule type" value="Genomic_DNA"/>
</dbReference>
<keyword evidence="2" id="KW-1185">Reference proteome</keyword>
<proteinExistence type="predicted"/>
<accession>A0ACC2YKW4</accession>
<name>A0ACC2YKW4_9PEZI</name>
<organism evidence="1 2">
    <name type="scientific">Coniosporium tulheliwenetii</name>
    <dbReference type="NCBI Taxonomy" id="3383036"/>
    <lineage>
        <taxon>Eukaryota</taxon>
        <taxon>Fungi</taxon>
        <taxon>Dikarya</taxon>
        <taxon>Ascomycota</taxon>
        <taxon>Pezizomycotina</taxon>
        <taxon>Dothideomycetes</taxon>
        <taxon>Dothideomycetes incertae sedis</taxon>
        <taxon>Coniosporium</taxon>
    </lineage>
</organism>
<protein>
    <submittedName>
        <fullName evidence="1">Uncharacterized protein</fullName>
    </submittedName>
</protein>
<reference evidence="1" key="1">
    <citation type="submission" date="2022-10" db="EMBL/GenBank/DDBJ databases">
        <title>Culturing micro-colonial fungi from biological soil crusts in the Mojave desert and describing Neophaeococcomyces mojavensis, and introducing the new genera and species Taxawa tesnikishii.</title>
        <authorList>
            <person name="Kurbessoian T."/>
            <person name="Stajich J.E."/>
        </authorList>
    </citation>
    <scope>NUCLEOTIDE SEQUENCE</scope>
    <source>
        <strain evidence="1">JES_115</strain>
    </source>
</reference>
<gene>
    <name evidence="1" type="ORF">H2199_008179</name>
</gene>